<keyword evidence="4" id="KW-1185">Reference proteome</keyword>
<dbReference type="AlphaFoldDB" id="A0A5B7IRS0"/>
<feature type="signal peptide" evidence="2">
    <location>
        <begin position="1"/>
        <end position="18"/>
    </location>
</feature>
<protein>
    <submittedName>
        <fullName evidence="3">Uncharacterized protein</fullName>
    </submittedName>
</protein>
<reference evidence="3 4" key="1">
    <citation type="submission" date="2019-05" db="EMBL/GenBank/DDBJ databases">
        <title>Another draft genome of Portunus trituberculatus and its Hox gene families provides insights of decapod evolution.</title>
        <authorList>
            <person name="Jeong J.-H."/>
            <person name="Song I."/>
            <person name="Kim S."/>
            <person name="Choi T."/>
            <person name="Kim D."/>
            <person name="Ryu S."/>
            <person name="Kim W."/>
        </authorList>
    </citation>
    <scope>NUCLEOTIDE SEQUENCE [LARGE SCALE GENOMIC DNA]</scope>
    <source>
        <tissue evidence="3">Muscle</tissue>
    </source>
</reference>
<feature type="region of interest" description="Disordered" evidence="1">
    <location>
        <begin position="29"/>
        <end position="49"/>
    </location>
</feature>
<organism evidence="3 4">
    <name type="scientific">Portunus trituberculatus</name>
    <name type="common">Swimming crab</name>
    <name type="synonym">Neptunus trituberculatus</name>
    <dbReference type="NCBI Taxonomy" id="210409"/>
    <lineage>
        <taxon>Eukaryota</taxon>
        <taxon>Metazoa</taxon>
        <taxon>Ecdysozoa</taxon>
        <taxon>Arthropoda</taxon>
        <taxon>Crustacea</taxon>
        <taxon>Multicrustacea</taxon>
        <taxon>Malacostraca</taxon>
        <taxon>Eumalacostraca</taxon>
        <taxon>Eucarida</taxon>
        <taxon>Decapoda</taxon>
        <taxon>Pleocyemata</taxon>
        <taxon>Brachyura</taxon>
        <taxon>Eubrachyura</taxon>
        <taxon>Portunoidea</taxon>
        <taxon>Portunidae</taxon>
        <taxon>Portuninae</taxon>
        <taxon>Portunus</taxon>
    </lineage>
</organism>
<sequence length="70" mass="7193">MRLIHLLSICIIQGHCYGIRSTLCSSQSLPSAPLQQGEPSYGGQGGADAASVGATTTIITTTTTSQPAWS</sequence>
<proteinExistence type="predicted"/>
<accession>A0A5B7IRS0</accession>
<name>A0A5B7IRS0_PORTR</name>
<feature type="chain" id="PRO_5022884712" evidence="2">
    <location>
        <begin position="19"/>
        <end position="70"/>
    </location>
</feature>
<keyword evidence="2" id="KW-0732">Signal</keyword>
<dbReference type="Proteomes" id="UP000324222">
    <property type="component" value="Unassembled WGS sequence"/>
</dbReference>
<gene>
    <name evidence="3" type="ORF">E2C01_077613</name>
</gene>
<evidence type="ECO:0000313" key="4">
    <source>
        <dbReference type="Proteomes" id="UP000324222"/>
    </source>
</evidence>
<evidence type="ECO:0000256" key="2">
    <source>
        <dbReference type="SAM" id="SignalP"/>
    </source>
</evidence>
<comment type="caution">
    <text evidence="3">The sequence shown here is derived from an EMBL/GenBank/DDBJ whole genome shotgun (WGS) entry which is preliminary data.</text>
</comment>
<evidence type="ECO:0000313" key="3">
    <source>
        <dbReference type="EMBL" id="MPC82924.1"/>
    </source>
</evidence>
<dbReference type="EMBL" id="VSRR010061091">
    <property type="protein sequence ID" value="MPC82924.1"/>
    <property type="molecule type" value="Genomic_DNA"/>
</dbReference>
<evidence type="ECO:0000256" key="1">
    <source>
        <dbReference type="SAM" id="MobiDB-lite"/>
    </source>
</evidence>